<dbReference type="OrthoDB" id="6432186at2759"/>
<feature type="non-terminal residue" evidence="7">
    <location>
        <position position="252"/>
    </location>
</feature>
<dbReference type="InterPro" id="IPR041577">
    <property type="entry name" value="RT_RNaseH_2"/>
</dbReference>
<evidence type="ECO:0000259" key="6">
    <source>
        <dbReference type="Pfam" id="PF17919"/>
    </source>
</evidence>
<proteinExistence type="predicted"/>
<keyword evidence="4" id="KW-0695">RNA-directed DNA polymerase</keyword>
<organism evidence="7 8">
    <name type="scientific">Nephila pilipes</name>
    <name type="common">Giant wood spider</name>
    <name type="synonym">Nephila maculata</name>
    <dbReference type="NCBI Taxonomy" id="299642"/>
    <lineage>
        <taxon>Eukaryota</taxon>
        <taxon>Metazoa</taxon>
        <taxon>Ecdysozoa</taxon>
        <taxon>Arthropoda</taxon>
        <taxon>Chelicerata</taxon>
        <taxon>Arachnida</taxon>
        <taxon>Araneae</taxon>
        <taxon>Araneomorphae</taxon>
        <taxon>Entelegynae</taxon>
        <taxon>Araneoidea</taxon>
        <taxon>Nephilidae</taxon>
        <taxon>Nephila</taxon>
    </lineage>
</organism>
<dbReference type="GO" id="GO:0003964">
    <property type="term" value="F:RNA-directed DNA polymerase activity"/>
    <property type="evidence" value="ECO:0007669"/>
    <property type="project" value="UniProtKB-KW"/>
</dbReference>
<dbReference type="Gene3D" id="3.10.20.370">
    <property type="match status" value="1"/>
</dbReference>
<evidence type="ECO:0000256" key="5">
    <source>
        <dbReference type="ARBA" id="ARBA00023268"/>
    </source>
</evidence>
<evidence type="ECO:0000256" key="1">
    <source>
        <dbReference type="ARBA" id="ARBA00022695"/>
    </source>
</evidence>
<dbReference type="AlphaFoldDB" id="A0A8X6UJR7"/>
<dbReference type="Pfam" id="PF17919">
    <property type="entry name" value="RT_RNaseH_2"/>
    <property type="match status" value="1"/>
</dbReference>
<dbReference type="GO" id="GO:0004519">
    <property type="term" value="F:endonuclease activity"/>
    <property type="evidence" value="ECO:0007669"/>
    <property type="project" value="UniProtKB-KW"/>
</dbReference>
<keyword evidence="5" id="KW-0511">Multifunctional enzyme</keyword>
<dbReference type="Proteomes" id="UP000887013">
    <property type="component" value="Unassembled WGS sequence"/>
</dbReference>
<dbReference type="InterPro" id="IPR050951">
    <property type="entry name" value="Retrovirus_Pol_polyprotein"/>
</dbReference>
<keyword evidence="8" id="KW-1185">Reference proteome</keyword>
<sequence length="252" mass="29013">QHQIALSEFLKVTRKNDNSVIEWTTQAEQDFCACKKLIADATLLSHPKPDAELILHVDASDFAIEGALFQIIDNEPQPLAFFSRKLSQTEKNYSAYDRELLASYVSIKHFIHMLEVRNFKLFTDHKPLTHDFKQRLDKCSPQARQLDLIFQFTTNICYLPGNENITANSLSRIASIEMPNPINYDEIAKSHELDLELQNLISNPQGLHLKKIVMPNSDIPLFCDLSTGTARPYIPKEYRQRIFSQLRNMSHP</sequence>
<gene>
    <name evidence="7" type="ORF">NPIL_119681</name>
</gene>
<reference evidence="7" key="1">
    <citation type="submission" date="2020-08" db="EMBL/GenBank/DDBJ databases">
        <title>Multicomponent nature underlies the extraordinary mechanical properties of spider dragline silk.</title>
        <authorList>
            <person name="Kono N."/>
            <person name="Nakamura H."/>
            <person name="Mori M."/>
            <person name="Yoshida Y."/>
            <person name="Ohtoshi R."/>
            <person name="Malay A.D."/>
            <person name="Moran D.A.P."/>
            <person name="Tomita M."/>
            <person name="Numata K."/>
            <person name="Arakawa K."/>
        </authorList>
    </citation>
    <scope>NUCLEOTIDE SEQUENCE</scope>
</reference>
<evidence type="ECO:0000313" key="7">
    <source>
        <dbReference type="EMBL" id="GFU24387.1"/>
    </source>
</evidence>
<keyword evidence="3" id="KW-0255">Endonuclease</keyword>
<protein>
    <recommendedName>
        <fullName evidence="6">Reverse transcriptase/retrotransposon-derived protein RNase H-like domain-containing protein</fullName>
    </recommendedName>
</protein>
<evidence type="ECO:0000313" key="8">
    <source>
        <dbReference type="Proteomes" id="UP000887013"/>
    </source>
</evidence>
<accession>A0A8X6UJR7</accession>
<dbReference type="InterPro" id="IPR043502">
    <property type="entry name" value="DNA/RNA_pol_sf"/>
</dbReference>
<dbReference type="SUPFAM" id="SSF56672">
    <property type="entry name" value="DNA/RNA polymerases"/>
    <property type="match status" value="1"/>
</dbReference>
<comment type="caution">
    <text evidence="7">The sequence shown here is derived from an EMBL/GenBank/DDBJ whole genome shotgun (WGS) entry which is preliminary data.</text>
</comment>
<dbReference type="PANTHER" id="PTHR37984:SF5">
    <property type="entry name" value="PROTEIN NYNRIN-LIKE"/>
    <property type="match status" value="1"/>
</dbReference>
<evidence type="ECO:0000256" key="2">
    <source>
        <dbReference type="ARBA" id="ARBA00022722"/>
    </source>
</evidence>
<evidence type="ECO:0000256" key="3">
    <source>
        <dbReference type="ARBA" id="ARBA00022759"/>
    </source>
</evidence>
<feature type="domain" description="Reverse transcriptase/retrotransposon-derived protein RNase H-like" evidence="6">
    <location>
        <begin position="23"/>
        <end position="120"/>
    </location>
</feature>
<dbReference type="CDD" id="cd09274">
    <property type="entry name" value="RNase_HI_RT_Ty3"/>
    <property type="match status" value="1"/>
</dbReference>
<name>A0A8X6UJR7_NEPPI</name>
<evidence type="ECO:0000256" key="4">
    <source>
        <dbReference type="ARBA" id="ARBA00022918"/>
    </source>
</evidence>
<dbReference type="EMBL" id="BMAW01081421">
    <property type="protein sequence ID" value="GFU24387.1"/>
    <property type="molecule type" value="Genomic_DNA"/>
</dbReference>
<dbReference type="PANTHER" id="PTHR37984">
    <property type="entry name" value="PROTEIN CBG26694"/>
    <property type="match status" value="1"/>
</dbReference>
<keyword evidence="3" id="KW-0378">Hydrolase</keyword>
<keyword evidence="2" id="KW-0540">Nuclease</keyword>
<feature type="non-terminal residue" evidence="7">
    <location>
        <position position="1"/>
    </location>
</feature>
<keyword evidence="1" id="KW-0548">Nucleotidyltransferase</keyword>
<dbReference type="FunFam" id="3.10.20.370:FF:000001">
    <property type="entry name" value="Retrovirus-related Pol polyprotein from transposon 17.6-like protein"/>
    <property type="match status" value="1"/>
</dbReference>
<keyword evidence="1" id="KW-0808">Transferase</keyword>